<feature type="chain" id="PRO_5006062982" evidence="1">
    <location>
        <begin position="18"/>
        <end position="149"/>
    </location>
</feature>
<evidence type="ECO:0000256" key="1">
    <source>
        <dbReference type="SAM" id="SignalP"/>
    </source>
</evidence>
<evidence type="ECO:0000313" key="2">
    <source>
        <dbReference type="EMBL" id="CUH75247.1"/>
    </source>
</evidence>
<sequence>MIRTTLAALCLATPALAGEYCLIDGTERFSCTFNNGGKAVEVCDAIWDDDDIATYGFFIPGQDPELELRNEMTGMLYTKWNGMGEPFGSVSFNNADWSYTYEVWYAGEDGGINVLKQGEQIASLTCDTGSVTHDLDTLIERVETAQLSP</sequence>
<keyword evidence="1" id="KW-0732">Signal</keyword>
<evidence type="ECO:0000313" key="3">
    <source>
        <dbReference type="Proteomes" id="UP000054935"/>
    </source>
</evidence>
<dbReference type="Proteomes" id="UP000054935">
    <property type="component" value="Unassembled WGS sequence"/>
</dbReference>
<keyword evidence="3" id="KW-1185">Reference proteome</keyword>
<dbReference type="RefSeq" id="WP_058245906.1">
    <property type="nucleotide sequence ID" value="NZ_CYSE01000001.1"/>
</dbReference>
<reference evidence="2 3" key="1">
    <citation type="submission" date="2015-09" db="EMBL/GenBank/DDBJ databases">
        <authorList>
            <consortium name="Swine Surveillance"/>
        </authorList>
    </citation>
    <scope>NUCLEOTIDE SEQUENCE [LARGE SCALE GENOMIC DNA]</scope>
    <source>
        <strain evidence="2 3">CECT 7648</strain>
    </source>
</reference>
<proteinExistence type="predicted"/>
<dbReference type="STRING" id="441103.TRN7648_00342"/>
<name>A0A0P1G159_9RHOB</name>
<feature type="signal peptide" evidence="1">
    <location>
        <begin position="1"/>
        <end position="17"/>
    </location>
</feature>
<protein>
    <submittedName>
        <fullName evidence="2">Uncharacterized protein</fullName>
    </submittedName>
</protein>
<gene>
    <name evidence="2" type="ORF">TRN7648_00342</name>
</gene>
<accession>A0A0P1G159</accession>
<dbReference type="AlphaFoldDB" id="A0A0P1G159"/>
<dbReference type="OrthoDB" id="7426224at2"/>
<dbReference type="EMBL" id="CYSE01000001">
    <property type="protein sequence ID" value="CUH75247.1"/>
    <property type="molecule type" value="Genomic_DNA"/>
</dbReference>
<organism evidence="2 3">
    <name type="scientific">Tropicibacter naphthalenivorans</name>
    <dbReference type="NCBI Taxonomy" id="441103"/>
    <lineage>
        <taxon>Bacteria</taxon>
        <taxon>Pseudomonadati</taxon>
        <taxon>Pseudomonadota</taxon>
        <taxon>Alphaproteobacteria</taxon>
        <taxon>Rhodobacterales</taxon>
        <taxon>Roseobacteraceae</taxon>
        <taxon>Tropicibacter</taxon>
    </lineage>
</organism>